<protein>
    <submittedName>
        <fullName evidence="1">Lipase-like PAD4</fullName>
    </submittedName>
</protein>
<accession>A0ACC1XVC6</accession>
<sequence length="604" mass="69135">MEAEASSFETSEILANFLSSTPLLSESWRLCNLANSIPNQSFVVEQIGRTCYVAFSTVKTFSEADFCCGNLVALDDNNDQLFSPLHRQINEGEDPIMVHAGFLHLFFSVFDPSFQRQILEITHRCKSLVITGHAIRGTTASLLTLWLLSHLHKSFSSSASVLCITFGSPLLGNESLSRAILREKWDGNFCHVVSKHDIMPRLLFVPPVQLGPHLQLLQSHSEAKAELLRLVLAHLEVIAGAEEGSGSTLFLPFGSYFFCSEDGAICMDNATSVIRMMYLMLMMASPNSSLEDNWKYGDYIERISPQFLKQRNFMQGELPGSCYEVGVALALQSFGIDNQEPVARLARDCLKMARRMGRTPNLNVANLAIKLSMITPYRAQIEWYQACCDESDEQLGYYDSFKLRGASKRVSKVNMNRIMLGRFWDNVINMLENNHLPHDFHTRGKWVNASQFYKLLVEPLDIADYYRNGLHLTKGHYMKHGRARRYKIFDRWWQERSSEEDSSKRSRLASLTQDSCFWAKLEEARECVDKVRSESDKRTIDLLWKNINEFEKYAAKLVESKRVSKDVLARNSSYVLWVEDLRKLRSQLLQFPVTFPTLVDRMVN</sequence>
<keyword evidence="2" id="KW-1185">Reference proteome</keyword>
<reference evidence="1 2" key="1">
    <citation type="journal article" date="2023" name="Science">
        <title>Complex scaffold remodeling in plant triterpene biosynthesis.</title>
        <authorList>
            <person name="De La Pena R."/>
            <person name="Hodgson H."/>
            <person name="Liu J.C."/>
            <person name="Stephenson M.J."/>
            <person name="Martin A.C."/>
            <person name="Owen C."/>
            <person name="Harkess A."/>
            <person name="Leebens-Mack J."/>
            <person name="Jimenez L.E."/>
            <person name="Osbourn A."/>
            <person name="Sattely E.S."/>
        </authorList>
    </citation>
    <scope>NUCLEOTIDE SEQUENCE [LARGE SCALE GENOMIC DNA]</scope>
    <source>
        <strain evidence="2">cv. JPN11</strain>
        <tissue evidence="1">Leaf</tissue>
    </source>
</reference>
<dbReference type="EMBL" id="CM051400">
    <property type="protein sequence ID" value="KAJ4715220.1"/>
    <property type="molecule type" value="Genomic_DNA"/>
</dbReference>
<organism evidence="1 2">
    <name type="scientific">Melia azedarach</name>
    <name type="common">Chinaberry tree</name>
    <dbReference type="NCBI Taxonomy" id="155640"/>
    <lineage>
        <taxon>Eukaryota</taxon>
        <taxon>Viridiplantae</taxon>
        <taxon>Streptophyta</taxon>
        <taxon>Embryophyta</taxon>
        <taxon>Tracheophyta</taxon>
        <taxon>Spermatophyta</taxon>
        <taxon>Magnoliopsida</taxon>
        <taxon>eudicotyledons</taxon>
        <taxon>Gunneridae</taxon>
        <taxon>Pentapetalae</taxon>
        <taxon>rosids</taxon>
        <taxon>malvids</taxon>
        <taxon>Sapindales</taxon>
        <taxon>Meliaceae</taxon>
        <taxon>Melia</taxon>
    </lineage>
</organism>
<gene>
    <name evidence="1" type="ORF">OWV82_013603</name>
</gene>
<name>A0ACC1XVC6_MELAZ</name>
<evidence type="ECO:0000313" key="1">
    <source>
        <dbReference type="EMBL" id="KAJ4715220.1"/>
    </source>
</evidence>
<evidence type="ECO:0000313" key="2">
    <source>
        <dbReference type="Proteomes" id="UP001164539"/>
    </source>
</evidence>
<comment type="caution">
    <text evidence="1">The sequence shown here is derived from an EMBL/GenBank/DDBJ whole genome shotgun (WGS) entry which is preliminary data.</text>
</comment>
<proteinExistence type="predicted"/>
<dbReference type="Proteomes" id="UP001164539">
    <property type="component" value="Chromosome 7"/>
</dbReference>